<dbReference type="Proteomes" id="UP001497512">
    <property type="component" value="Chromosome 12"/>
</dbReference>
<evidence type="ECO:0000313" key="2">
    <source>
        <dbReference type="EMBL" id="CAK9199441.1"/>
    </source>
</evidence>
<accession>A0ABP0TM42</accession>
<organism evidence="2 3">
    <name type="scientific">Sphagnum troendelagicum</name>
    <dbReference type="NCBI Taxonomy" id="128251"/>
    <lineage>
        <taxon>Eukaryota</taxon>
        <taxon>Viridiplantae</taxon>
        <taxon>Streptophyta</taxon>
        <taxon>Embryophyta</taxon>
        <taxon>Bryophyta</taxon>
        <taxon>Sphagnophytina</taxon>
        <taxon>Sphagnopsida</taxon>
        <taxon>Sphagnales</taxon>
        <taxon>Sphagnaceae</taxon>
        <taxon>Sphagnum</taxon>
    </lineage>
</organism>
<protein>
    <submittedName>
        <fullName evidence="2">Uncharacterized protein</fullName>
    </submittedName>
</protein>
<reference evidence="2" key="1">
    <citation type="submission" date="2024-02" db="EMBL/GenBank/DDBJ databases">
        <authorList>
            <consortium name="ELIXIR-Norway"/>
            <consortium name="Elixir Norway"/>
        </authorList>
    </citation>
    <scope>NUCLEOTIDE SEQUENCE</scope>
</reference>
<sequence>MIARPQDDSAQDVGPQDARRQDNMTLGQQDAGPTDESPRDGSPTDENRQRNIRACVAAVLQRCCSTCRGSVAALLQHASWQRCCSLRRCGTVAIGDAALLQLATMTESNALCKDGKRL</sequence>
<feature type="region of interest" description="Disordered" evidence="1">
    <location>
        <begin position="1"/>
        <end position="48"/>
    </location>
</feature>
<keyword evidence="3" id="KW-1185">Reference proteome</keyword>
<evidence type="ECO:0000313" key="3">
    <source>
        <dbReference type="Proteomes" id="UP001497512"/>
    </source>
</evidence>
<name>A0ABP0TM42_9BRYO</name>
<proteinExistence type="predicted"/>
<evidence type="ECO:0000256" key="1">
    <source>
        <dbReference type="SAM" id="MobiDB-lite"/>
    </source>
</evidence>
<dbReference type="EMBL" id="OZ019904">
    <property type="protein sequence ID" value="CAK9199441.1"/>
    <property type="molecule type" value="Genomic_DNA"/>
</dbReference>
<gene>
    <name evidence="2" type="ORF">CSSPTR1EN2_LOCUS4938</name>
</gene>